<evidence type="ECO:0000256" key="5">
    <source>
        <dbReference type="ARBA" id="ARBA00022692"/>
    </source>
</evidence>
<feature type="transmembrane region" description="Helical" evidence="12">
    <location>
        <begin position="271"/>
        <end position="295"/>
    </location>
</feature>
<evidence type="ECO:0000259" key="13">
    <source>
        <dbReference type="PROSITE" id="PS50885"/>
    </source>
</evidence>
<dbReference type="CDD" id="cd06225">
    <property type="entry name" value="HAMP"/>
    <property type="match status" value="1"/>
</dbReference>
<dbReference type="InterPro" id="IPR036890">
    <property type="entry name" value="HATPase_C_sf"/>
</dbReference>
<reference evidence="15 17" key="2">
    <citation type="submission" date="2016-08" db="EMBL/GenBank/DDBJ databases">
        <title>Genome sequencing of Lactobacillus plantarum JSA22, isolated from fermented soybean paste.</title>
        <authorList>
            <person name="Choi H.S."/>
        </authorList>
    </citation>
    <scope>NUCLEOTIDE SEQUENCE [LARGE SCALE GENOMIC DNA]</scope>
    <source>
        <strain evidence="15 17">JSA22</strain>
    </source>
</reference>
<dbReference type="EMBL" id="MCOL01000001">
    <property type="protein sequence ID" value="ODO63220.1"/>
    <property type="molecule type" value="Genomic_DNA"/>
</dbReference>
<evidence type="ECO:0000313" key="16">
    <source>
        <dbReference type="Proteomes" id="UP000076882"/>
    </source>
</evidence>
<dbReference type="AlphaFoldDB" id="A0A166K5B2"/>
<evidence type="ECO:0000256" key="6">
    <source>
        <dbReference type="ARBA" id="ARBA00022741"/>
    </source>
</evidence>
<keyword evidence="2" id="KW-1003">Cell membrane</keyword>
<sequence>MLLKSHAMQASFAHLIKLYTTIISVMVVLATTVFITVSIRTYDADLEQAENTAIVQVGQMLNQNQQIAAQFATQMTSSSSNLPSIEKYFDSSITDYSNYAIDKSISGSPYFFWPTESRQFFTQHDQVTQLTLRLLSQNKVFVATQANPGGALYPAKDVKQRFAINAPLINQTSLETDGVLSISFDQSEIKRQLSQVNATQPLQVVVRSEADDEVFYFAGKRVTRQQQRDLNQALTAGNMKMLRDYHVTTKQLSSGYTVMTVLNRHLLSRLIIGHVLPLILLGLILLLGLSTGLWLTFRRYQHQLNTIVDTVQTVSDGNLDARVPMNLRPTDLHTLAGGINAMLTEIHQHIYTIYQLQIAQQEANRRALQAQINPHFMSNTLEYIRMAALEAHQPELANVVYSFAALLRNNTDLSSRTTLKQEVSFIEKYVFLYQVRFPDRLAYQFTVADDVAAVEIPKFSLQPLVENYFVHGVNFSRVDNALSLKAWREAGIVHVKIVDNGRGLSPEAVKAVNQKLKQPLAAEQQHSIGLQNVYSRMHDSFGDGFKMTINSNDQQGVTVLLQFDDREGVK</sequence>
<dbReference type="KEGG" id="lpb:SH83_15095"/>
<comment type="subcellular location">
    <subcellularLocation>
        <location evidence="1">Cell membrane</location>
        <topology evidence="1">Multi-pass membrane protein</topology>
    </subcellularLocation>
</comment>
<evidence type="ECO:0000256" key="1">
    <source>
        <dbReference type="ARBA" id="ARBA00004651"/>
    </source>
</evidence>
<protein>
    <submittedName>
        <fullName evidence="15">Histidine kinase</fullName>
        <ecNumber evidence="15">2.7.13.3</ecNumber>
    </submittedName>
    <submittedName>
        <fullName evidence="14">Two-component sensor kinase YesM</fullName>
    </submittedName>
</protein>
<evidence type="ECO:0000256" key="2">
    <source>
        <dbReference type="ARBA" id="ARBA00022475"/>
    </source>
</evidence>
<dbReference type="SUPFAM" id="SSF158472">
    <property type="entry name" value="HAMP domain-like"/>
    <property type="match status" value="1"/>
</dbReference>
<gene>
    <name evidence="15" type="primary">yesM</name>
    <name evidence="14" type="ORF">Lp19_0851</name>
    <name evidence="15" type="ORF">LPJSA22_03242</name>
</gene>
<keyword evidence="9 12" id="KW-1133">Transmembrane helix</keyword>
<dbReference type="GeneID" id="77216640"/>
<dbReference type="Proteomes" id="UP000076882">
    <property type="component" value="Unassembled WGS sequence"/>
</dbReference>
<dbReference type="EMBL" id="LUXM01000018">
    <property type="protein sequence ID" value="KZU96875.1"/>
    <property type="molecule type" value="Genomic_DNA"/>
</dbReference>
<dbReference type="Proteomes" id="UP000094892">
    <property type="component" value="Unassembled WGS sequence"/>
</dbReference>
<evidence type="ECO:0000256" key="3">
    <source>
        <dbReference type="ARBA" id="ARBA00022553"/>
    </source>
</evidence>
<dbReference type="PROSITE" id="PS50885">
    <property type="entry name" value="HAMP"/>
    <property type="match status" value="1"/>
</dbReference>
<dbReference type="PATRIC" id="fig|1590.142.peg.3207"/>
<proteinExistence type="predicted"/>
<keyword evidence="6" id="KW-0547">Nucleotide-binding</keyword>
<keyword evidence="3" id="KW-0597">Phosphoprotein</keyword>
<dbReference type="PANTHER" id="PTHR34220:SF11">
    <property type="entry name" value="SENSOR PROTEIN KINASE HPTS"/>
    <property type="match status" value="1"/>
</dbReference>
<dbReference type="SUPFAM" id="SSF55874">
    <property type="entry name" value="ATPase domain of HSP90 chaperone/DNA topoisomerase II/histidine kinase"/>
    <property type="match status" value="1"/>
</dbReference>
<dbReference type="EC" id="2.7.13.3" evidence="15"/>
<keyword evidence="7 14" id="KW-0418">Kinase</keyword>
<keyword evidence="8" id="KW-0067">ATP-binding</keyword>
<keyword evidence="11 12" id="KW-0472">Membrane</keyword>
<dbReference type="Pfam" id="PF00672">
    <property type="entry name" value="HAMP"/>
    <property type="match status" value="1"/>
</dbReference>
<evidence type="ECO:0000313" key="14">
    <source>
        <dbReference type="EMBL" id="KZU96875.1"/>
    </source>
</evidence>
<evidence type="ECO:0000256" key="9">
    <source>
        <dbReference type="ARBA" id="ARBA00022989"/>
    </source>
</evidence>
<feature type="transmembrane region" description="Helical" evidence="12">
    <location>
        <begin position="12"/>
        <end position="35"/>
    </location>
</feature>
<keyword evidence="5 12" id="KW-0812">Transmembrane</keyword>
<keyword evidence="10" id="KW-0902">Two-component regulatory system</keyword>
<feature type="domain" description="HAMP" evidence="13">
    <location>
        <begin position="298"/>
        <end position="351"/>
    </location>
</feature>
<dbReference type="GO" id="GO:0005886">
    <property type="term" value="C:plasma membrane"/>
    <property type="evidence" value="ECO:0007669"/>
    <property type="project" value="UniProtKB-SubCell"/>
</dbReference>
<dbReference type="InterPro" id="IPR010559">
    <property type="entry name" value="Sig_transdc_His_kin_internal"/>
</dbReference>
<dbReference type="InterPro" id="IPR050640">
    <property type="entry name" value="Bact_2-comp_sensor_kinase"/>
</dbReference>
<dbReference type="GO" id="GO:0000155">
    <property type="term" value="F:phosphorelay sensor kinase activity"/>
    <property type="evidence" value="ECO:0007669"/>
    <property type="project" value="InterPro"/>
</dbReference>
<name>A0A166K5B2_LACPN</name>
<dbReference type="Gene3D" id="6.10.340.10">
    <property type="match status" value="1"/>
</dbReference>
<reference evidence="14 16" key="1">
    <citation type="submission" date="2016-03" db="EMBL/GenBank/DDBJ databases">
        <title>Comparative genomics of 54 Lactobacillus plantarum strains reveals genomic uncoupling from niche constraints.</title>
        <authorList>
            <person name="Martino M.E."/>
        </authorList>
    </citation>
    <scope>NUCLEOTIDE SEQUENCE [LARGE SCALE GENOMIC DNA]</scope>
    <source>
        <strain evidence="14 16">19.1</strain>
    </source>
</reference>
<evidence type="ECO:0000313" key="15">
    <source>
        <dbReference type="EMBL" id="ODO63220.1"/>
    </source>
</evidence>
<comment type="caution">
    <text evidence="14">The sequence shown here is derived from an EMBL/GenBank/DDBJ whole genome shotgun (WGS) entry which is preliminary data.</text>
</comment>
<evidence type="ECO:0000256" key="7">
    <source>
        <dbReference type="ARBA" id="ARBA00022777"/>
    </source>
</evidence>
<accession>A0A166K5B2</accession>
<dbReference type="SMART" id="SM00304">
    <property type="entry name" value="HAMP"/>
    <property type="match status" value="1"/>
</dbReference>
<dbReference type="InterPro" id="IPR003660">
    <property type="entry name" value="HAMP_dom"/>
</dbReference>
<evidence type="ECO:0000313" key="17">
    <source>
        <dbReference type="Proteomes" id="UP000094892"/>
    </source>
</evidence>
<evidence type="ECO:0000256" key="12">
    <source>
        <dbReference type="SAM" id="Phobius"/>
    </source>
</evidence>
<evidence type="ECO:0000256" key="8">
    <source>
        <dbReference type="ARBA" id="ARBA00022840"/>
    </source>
</evidence>
<dbReference type="Pfam" id="PF06580">
    <property type="entry name" value="His_kinase"/>
    <property type="match status" value="1"/>
</dbReference>
<dbReference type="PANTHER" id="PTHR34220">
    <property type="entry name" value="SENSOR HISTIDINE KINASE YPDA"/>
    <property type="match status" value="1"/>
</dbReference>
<dbReference type="GO" id="GO:0005524">
    <property type="term" value="F:ATP binding"/>
    <property type="evidence" value="ECO:0007669"/>
    <property type="project" value="UniProtKB-KW"/>
</dbReference>
<evidence type="ECO:0000256" key="10">
    <source>
        <dbReference type="ARBA" id="ARBA00023012"/>
    </source>
</evidence>
<keyword evidence="4 15" id="KW-0808">Transferase</keyword>
<evidence type="ECO:0000256" key="4">
    <source>
        <dbReference type="ARBA" id="ARBA00022679"/>
    </source>
</evidence>
<dbReference type="Gene3D" id="3.30.565.10">
    <property type="entry name" value="Histidine kinase-like ATPase, C-terminal domain"/>
    <property type="match status" value="1"/>
</dbReference>
<organism evidence="14 16">
    <name type="scientific">Lactiplantibacillus plantarum</name>
    <name type="common">Lactobacillus plantarum</name>
    <dbReference type="NCBI Taxonomy" id="1590"/>
    <lineage>
        <taxon>Bacteria</taxon>
        <taxon>Bacillati</taxon>
        <taxon>Bacillota</taxon>
        <taxon>Bacilli</taxon>
        <taxon>Lactobacillales</taxon>
        <taxon>Lactobacillaceae</taxon>
        <taxon>Lactiplantibacillus</taxon>
    </lineage>
</organism>
<dbReference type="RefSeq" id="WP_003641583.1">
    <property type="nucleotide sequence ID" value="NZ_AP028145.1"/>
</dbReference>
<evidence type="ECO:0000256" key="11">
    <source>
        <dbReference type="ARBA" id="ARBA00023136"/>
    </source>
</evidence>